<dbReference type="PANTHER" id="PTHR28637">
    <property type="entry name" value="DNA REPLICATION FACTOR CDT1"/>
    <property type="match status" value="1"/>
</dbReference>
<dbReference type="GO" id="GO:0000278">
    <property type="term" value="P:mitotic cell cycle"/>
    <property type="evidence" value="ECO:0007669"/>
    <property type="project" value="TreeGrafter"/>
</dbReference>
<dbReference type="CDD" id="cd08767">
    <property type="entry name" value="Cdt1_c"/>
    <property type="match status" value="1"/>
</dbReference>
<evidence type="ECO:0000313" key="5">
    <source>
        <dbReference type="EMBL" id="CAG5124800.1"/>
    </source>
</evidence>
<evidence type="ECO:0000256" key="2">
    <source>
        <dbReference type="ARBA" id="ARBA00023306"/>
    </source>
</evidence>
<dbReference type="GO" id="GO:0071163">
    <property type="term" value="P:DNA replication preinitiation complex assembly"/>
    <property type="evidence" value="ECO:0007669"/>
    <property type="project" value="InterPro"/>
</dbReference>
<comment type="caution">
    <text evidence="5">The sequence shown here is derived from an EMBL/GenBank/DDBJ whole genome shotgun (WGS) entry which is preliminary data.</text>
</comment>
<feature type="region of interest" description="Disordered" evidence="3">
    <location>
        <begin position="90"/>
        <end position="180"/>
    </location>
</feature>
<dbReference type="Pfam" id="PF08839">
    <property type="entry name" value="CDT1"/>
    <property type="match status" value="1"/>
</dbReference>
<evidence type="ECO:0000256" key="3">
    <source>
        <dbReference type="SAM" id="MobiDB-lite"/>
    </source>
</evidence>
<feature type="region of interest" description="Disordered" evidence="3">
    <location>
        <begin position="1"/>
        <end position="26"/>
    </location>
</feature>
<proteinExistence type="inferred from homology"/>
<dbReference type="InterPro" id="IPR036390">
    <property type="entry name" value="WH_DNA-bd_sf"/>
</dbReference>
<dbReference type="InterPro" id="IPR014939">
    <property type="entry name" value="CDT1_Gemini-bd-like"/>
</dbReference>
<protein>
    <recommendedName>
        <fullName evidence="4">CDT1 Geminin-binding domain-containing protein</fullName>
    </recommendedName>
</protein>
<evidence type="ECO:0000313" key="6">
    <source>
        <dbReference type="Proteomes" id="UP000678393"/>
    </source>
</evidence>
<evidence type="ECO:0000256" key="1">
    <source>
        <dbReference type="ARBA" id="ARBA00008356"/>
    </source>
</evidence>
<dbReference type="GO" id="GO:0030174">
    <property type="term" value="P:regulation of DNA-templated DNA replication initiation"/>
    <property type="evidence" value="ECO:0007669"/>
    <property type="project" value="InterPro"/>
</dbReference>
<accession>A0A8S3ZAG0</accession>
<dbReference type="GO" id="GO:0000076">
    <property type="term" value="P:DNA replication checkpoint signaling"/>
    <property type="evidence" value="ECO:0007669"/>
    <property type="project" value="TreeGrafter"/>
</dbReference>
<dbReference type="InterPro" id="IPR038090">
    <property type="entry name" value="Cdt1_C_WH_dom_sf"/>
</dbReference>
<feature type="region of interest" description="Disordered" evidence="3">
    <location>
        <begin position="223"/>
        <end position="277"/>
    </location>
</feature>
<keyword evidence="2" id="KW-0131">Cell cycle</keyword>
<evidence type="ECO:0000259" key="4">
    <source>
        <dbReference type="SMART" id="SM01075"/>
    </source>
</evidence>
<gene>
    <name evidence="5" type="ORF">CUNI_LOCUS10358</name>
</gene>
<dbReference type="InterPro" id="IPR045173">
    <property type="entry name" value="Cdt1"/>
</dbReference>
<reference evidence="5" key="1">
    <citation type="submission" date="2021-04" db="EMBL/GenBank/DDBJ databases">
        <authorList>
            <consortium name="Molecular Ecology Group"/>
        </authorList>
    </citation>
    <scope>NUCLEOTIDE SEQUENCE</scope>
</reference>
<comment type="similarity">
    <text evidence="1">Belongs to the Cdt1 family.</text>
</comment>
<feature type="domain" description="CDT1 Geminin-binding" evidence="4">
    <location>
        <begin position="415"/>
        <end position="585"/>
    </location>
</feature>
<feature type="compositionally biased region" description="Low complexity" evidence="3">
    <location>
        <begin position="627"/>
        <end position="654"/>
    </location>
</feature>
<organism evidence="5 6">
    <name type="scientific">Candidula unifasciata</name>
    <dbReference type="NCBI Taxonomy" id="100452"/>
    <lineage>
        <taxon>Eukaryota</taxon>
        <taxon>Metazoa</taxon>
        <taxon>Spiralia</taxon>
        <taxon>Lophotrochozoa</taxon>
        <taxon>Mollusca</taxon>
        <taxon>Gastropoda</taxon>
        <taxon>Heterobranchia</taxon>
        <taxon>Euthyneura</taxon>
        <taxon>Panpulmonata</taxon>
        <taxon>Eupulmonata</taxon>
        <taxon>Stylommatophora</taxon>
        <taxon>Helicina</taxon>
        <taxon>Helicoidea</taxon>
        <taxon>Geomitridae</taxon>
        <taxon>Candidula</taxon>
    </lineage>
</organism>
<feature type="region of interest" description="Disordered" evidence="3">
    <location>
        <begin position="371"/>
        <end position="393"/>
    </location>
</feature>
<dbReference type="CDD" id="cd08674">
    <property type="entry name" value="Cdt1_m"/>
    <property type="match status" value="1"/>
</dbReference>
<dbReference type="GO" id="GO:0005634">
    <property type="term" value="C:nucleus"/>
    <property type="evidence" value="ECO:0007669"/>
    <property type="project" value="TreeGrafter"/>
</dbReference>
<feature type="compositionally biased region" description="Polar residues" evidence="3">
    <location>
        <begin position="317"/>
        <end position="328"/>
    </location>
</feature>
<dbReference type="Pfam" id="PF16679">
    <property type="entry name" value="CDT1_C"/>
    <property type="match status" value="1"/>
</dbReference>
<feature type="region of interest" description="Disordered" evidence="3">
    <location>
        <begin position="305"/>
        <end position="328"/>
    </location>
</feature>
<dbReference type="PANTHER" id="PTHR28637:SF1">
    <property type="entry name" value="DNA REPLICATION FACTOR CDT1"/>
    <property type="match status" value="1"/>
</dbReference>
<dbReference type="InterPro" id="IPR032054">
    <property type="entry name" value="Cdt1_C"/>
</dbReference>
<dbReference type="SMART" id="SM01075">
    <property type="entry name" value="CDT1"/>
    <property type="match status" value="1"/>
</dbReference>
<sequence>MAQAKLNDFFTSKKRTDSPQAAKRRKIEISCPDKKYSRSKLKCDDAESPGLFVSDSKSQLEDVVPVTYTTQEEESSSSVLPNVTCTISKRTKDSVSRVAVRRSGRSQNDKRSKESIFAGNKNKSKKTNTLKSEPGQVKLTDLLKKSAPNLSSANDDDSASKSSVCTTTSSGDSGEDLQLDITIEERTVVAEEVTSVWDNHGQREGNTPRKRIITIEETALEGSHLPRRKMSIRKQSPAESQDVARSEAAKKKLVLSLSPNTAAGPSKHEDDEADDTDNEVVAVLTGKSRLLALVSEIIVPLDSAVSPLPATPERPQEVSSSPEPVTPKLQNLSEKLKVLSKMNGQALRNRLKQSGKLGDLHERLGQLDRAIKEKKSQAETAETPARAETDKSETVLPAHQRFETLVEEGPPSLSLPYTYRLLESTFQAMDTVVSMMHNRSEMCTFSKLKAAVQNMTKKNFEETTVGQIKTIVPDAYIFRQENNIPTFGHKTSGYQLTVEASLGEDAGTNEAAKTSTGKPTFTASALLKRKLRFKNNLLTYLKHIHKEFLASLKYPLSVPDDKLTRWHPHFQLDKVAQVVAAPLPQPPDVKVYHSAKDVLEKQRGKLNPRVEAALSKIVSEKEDRTSDNNSQGRSVSSSSTPASSSTSSEQNSPSLRGIPPALLAKIRAKEAQKMEEALTRSPAEDNKTRIMSHLPEIMRILRTYFITEKKPAVPLEAAYKKLEESYHTGISHRELEQHVEMLKELAPELITVVEIKRGKFLKLDKNVDIQAISSRILNLVTSRK</sequence>
<dbReference type="Gene3D" id="1.10.10.1420">
    <property type="entry name" value="DNA replication factor Cdt1, C-terminal WH domain"/>
    <property type="match status" value="1"/>
</dbReference>
<dbReference type="GO" id="GO:0070182">
    <property type="term" value="F:DNA polymerase binding"/>
    <property type="evidence" value="ECO:0007669"/>
    <property type="project" value="TreeGrafter"/>
</dbReference>
<dbReference type="EMBL" id="CAJHNH020001879">
    <property type="protein sequence ID" value="CAG5124800.1"/>
    <property type="molecule type" value="Genomic_DNA"/>
</dbReference>
<name>A0A8S3ZAG0_9EUPU</name>
<feature type="region of interest" description="Disordered" evidence="3">
    <location>
        <begin position="617"/>
        <end position="657"/>
    </location>
</feature>
<dbReference type="Proteomes" id="UP000678393">
    <property type="component" value="Unassembled WGS sequence"/>
</dbReference>
<dbReference type="SUPFAM" id="SSF46785">
    <property type="entry name" value="Winged helix' DNA-binding domain"/>
    <property type="match status" value="1"/>
</dbReference>
<dbReference type="AlphaFoldDB" id="A0A8S3ZAG0"/>
<dbReference type="GO" id="GO:0003677">
    <property type="term" value="F:DNA binding"/>
    <property type="evidence" value="ECO:0007669"/>
    <property type="project" value="InterPro"/>
</dbReference>
<keyword evidence="6" id="KW-1185">Reference proteome</keyword>
<dbReference type="OrthoDB" id="341730at2759"/>